<evidence type="ECO:0000313" key="2">
    <source>
        <dbReference type="Proteomes" id="UP000660675"/>
    </source>
</evidence>
<dbReference type="RefSeq" id="WP_189541411.1">
    <property type="nucleotide sequence ID" value="NZ_BMTF01000003.1"/>
</dbReference>
<name>A0ABQ2VSG1_9ACTN</name>
<reference evidence="2" key="1">
    <citation type="journal article" date="2019" name="Int. J. Syst. Evol. Microbiol.">
        <title>The Global Catalogue of Microorganisms (GCM) 10K type strain sequencing project: providing services to taxonomists for standard genome sequencing and annotation.</title>
        <authorList>
            <consortium name="The Broad Institute Genomics Platform"/>
            <consortium name="The Broad Institute Genome Sequencing Center for Infectious Disease"/>
            <person name="Wu L."/>
            <person name="Ma J."/>
        </authorList>
    </citation>
    <scope>NUCLEOTIDE SEQUENCE [LARGE SCALE GENOMIC DNA]</scope>
    <source>
        <strain evidence="2">JCM 4376</strain>
    </source>
</reference>
<evidence type="ECO:0000313" key="1">
    <source>
        <dbReference type="EMBL" id="GGV77155.1"/>
    </source>
</evidence>
<organism evidence="1 2">
    <name type="scientific">Streptomyces gelaticus</name>
    <dbReference type="NCBI Taxonomy" id="285446"/>
    <lineage>
        <taxon>Bacteria</taxon>
        <taxon>Bacillati</taxon>
        <taxon>Actinomycetota</taxon>
        <taxon>Actinomycetes</taxon>
        <taxon>Kitasatosporales</taxon>
        <taxon>Streptomycetaceae</taxon>
        <taxon>Streptomyces</taxon>
    </lineage>
</organism>
<comment type="caution">
    <text evidence="1">The sequence shown here is derived from an EMBL/GenBank/DDBJ whole genome shotgun (WGS) entry which is preliminary data.</text>
</comment>
<keyword evidence="2" id="KW-1185">Reference proteome</keyword>
<proteinExistence type="predicted"/>
<dbReference type="EMBL" id="BMTF01000003">
    <property type="protein sequence ID" value="GGV77155.1"/>
    <property type="molecule type" value="Genomic_DNA"/>
</dbReference>
<gene>
    <name evidence="1" type="ORF">GCM10015535_09820</name>
</gene>
<sequence>MRRPVQTAWRCEVTADGLLARAEHATTPTQALIWMRVSVRTLLSAFDAEDRDRTFRWLDHGQWEAVIRLRAGEPYAYTVRAGGRVVDWSARPVRVLPVAAVTAAARRWTPRCRT</sequence>
<dbReference type="Proteomes" id="UP000660675">
    <property type="component" value="Unassembled WGS sequence"/>
</dbReference>
<accession>A0ABQ2VSG1</accession>
<protein>
    <submittedName>
        <fullName evidence="1">Uncharacterized protein</fullName>
    </submittedName>
</protein>